<dbReference type="AlphaFoldDB" id="W9DQB0"/>
<accession>W9DQB0</accession>
<reference evidence="5 6" key="1">
    <citation type="submission" date="2013-08" db="EMBL/GenBank/DDBJ databases">
        <authorList>
            <consortium name="DOE Joint Genome Institute"/>
            <person name="Eisen J."/>
            <person name="Huntemann M."/>
            <person name="Han J."/>
            <person name="Chen A."/>
            <person name="Kyrpides N."/>
            <person name="Mavromatis K."/>
            <person name="Markowitz V."/>
            <person name="Palaniappan K."/>
            <person name="Ivanova N."/>
            <person name="Schaumberg A."/>
            <person name="Pati A."/>
            <person name="Liolios K."/>
            <person name="Nordberg H.P."/>
            <person name="Cantor M.N."/>
            <person name="Hua S.X."/>
            <person name="Woyke T."/>
        </authorList>
    </citation>
    <scope>NUCLEOTIDE SEQUENCE [LARGE SCALE GENOMIC DNA]</scope>
    <source>
        <strain evidence="5 6">DSM 2278</strain>
    </source>
</reference>
<gene>
    <name evidence="5" type="ORF">MettiDRAFT_2175</name>
</gene>
<dbReference type="NCBIfam" id="NF002140">
    <property type="entry name" value="PRK00977.1-4"/>
    <property type="match status" value="1"/>
</dbReference>
<evidence type="ECO:0000256" key="1">
    <source>
        <dbReference type="ARBA" id="ARBA00022490"/>
    </source>
</evidence>
<dbReference type="Proteomes" id="UP000019483">
    <property type="component" value="Unassembled WGS sequence"/>
</dbReference>
<evidence type="ECO:0000256" key="3">
    <source>
        <dbReference type="ARBA" id="ARBA00022801"/>
    </source>
</evidence>
<dbReference type="NCBIfam" id="NF002139">
    <property type="entry name" value="PRK00977.1-3"/>
    <property type="match status" value="1"/>
</dbReference>
<name>W9DQB0_METTI</name>
<dbReference type="Pfam" id="PF02609">
    <property type="entry name" value="Exonuc_VII_S"/>
    <property type="match status" value="1"/>
</dbReference>
<comment type="caution">
    <text evidence="5">The sequence shown here is derived from an EMBL/GenBank/DDBJ whole genome shotgun (WGS) entry which is preliminary data.</text>
</comment>
<dbReference type="GO" id="GO:0005829">
    <property type="term" value="C:cytosol"/>
    <property type="evidence" value="ECO:0007669"/>
    <property type="project" value="TreeGrafter"/>
</dbReference>
<dbReference type="InterPro" id="IPR037004">
    <property type="entry name" value="Exonuc_VII_ssu_sf"/>
</dbReference>
<protein>
    <submittedName>
        <fullName evidence="5">Exodeoxyribonuclease VII small subunit</fullName>
        <ecNumber evidence="5">3.1.11.6</ecNumber>
    </submittedName>
</protein>
<evidence type="ECO:0000256" key="4">
    <source>
        <dbReference type="SAM" id="MobiDB-lite"/>
    </source>
</evidence>
<dbReference type="NCBIfam" id="TIGR01280">
    <property type="entry name" value="xseB"/>
    <property type="match status" value="1"/>
</dbReference>
<dbReference type="GO" id="GO:0009318">
    <property type="term" value="C:exodeoxyribonuclease VII complex"/>
    <property type="evidence" value="ECO:0007669"/>
    <property type="project" value="InterPro"/>
</dbReference>
<feature type="region of interest" description="Disordered" evidence="4">
    <location>
        <begin position="1"/>
        <end position="33"/>
    </location>
</feature>
<dbReference type="PANTHER" id="PTHR34137">
    <property type="entry name" value="EXODEOXYRIBONUCLEASE 7 SMALL SUBUNIT"/>
    <property type="match status" value="1"/>
</dbReference>
<dbReference type="EMBL" id="AZAJ01000001">
    <property type="protein sequence ID" value="ETA68699.1"/>
    <property type="molecule type" value="Genomic_DNA"/>
</dbReference>
<keyword evidence="3 5" id="KW-0378">Hydrolase</keyword>
<dbReference type="PANTHER" id="PTHR34137:SF1">
    <property type="entry name" value="EXODEOXYRIBONUCLEASE 7 SMALL SUBUNIT"/>
    <property type="match status" value="1"/>
</dbReference>
<keyword evidence="2" id="KW-0540">Nuclease</keyword>
<evidence type="ECO:0000313" key="6">
    <source>
        <dbReference type="Proteomes" id="UP000019483"/>
    </source>
</evidence>
<sequence length="101" mass="11572">MARTRKSSEENTDVGKRQMSDLMSNSADSEKLGFEESLEELESLVEKLERGQMTLDESLGLFERGMKLARICNQKLSKAERKIEILIEENGNLKTETFIEE</sequence>
<dbReference type="STRING" id="1090322.MettiDRAFT_2175"/>
<dbReference type="InterPro" id="IPR003761">
    <property type="entry name" value="Exonuc_VII_S"/>
</dbReference>
<feature type="compositionally biased region" description="Basic and acidic residues" evidence="4">
    <location>
        <begin position="1"/>
        <end position="19"/>
    </location>
</feature>
<dbReference type="SUPFAM" id="SSF116842">
    <property type="entry name" value="XseB-like"/>
    <property type="match status" value="1"/>
</dbReference>
<evidence type="ECO:0000256" key="2">
    <source>
        <dbReference type="ARBA" id="ARBA00022722"/>
    </source>
</evidence>
<proteinExistence type="inferred from homology"/>
<keyword evidence="1" id="KW-0963">Cytoplasm</keyword>
<dbReference type="Gene3D" id="1.10.287.1040">
    <property type="entry name" value="Exonuclease VII, small subunit"/>
    <property type="match status" value="1"/>
</dbReference>
<dbReference type="EC" id="3.1.11.6" evidence="5"/>
<dbReference type="RefSeq" id="WP_023845834.1">
    <property type="nucleotide sequence ID" value="NZ_AZAJ01000001.1"/>
</dbReference>
<dbReference type="HAMAP" id="MF_00337">
    <property type="entry name" value="Exonuc_7_S"/>
    <property type="match status" value="1"/>
</dbReference>
<evidence type="ECO:0000313" key="5">
    <source>
        <dbReference type="EMBL" id="ETA68699.1"/>
    </source>
</evidence>
<organism evidence="5 6">
    <name type="scientific">Methanolobus tindarius DSM 2278</name>
    <dbReference type="NCBI Taxonomy" id="1090322"/>
    <lineage>
        <taxon>Archaea</taxon>
        <taxon>Methanobacteriati</taxon>
        <taxon>Methanobacteriota</taxon>
        <taxon>Stenosarchaea group</taxon>
        <taxon>Methanomicrobia</taxon>
        <taxon>Methanosarcinales</taxon>
        <taxon>Methanosarcinaceae</taxon>
        <taxon>Methanolobus</taxon>
    </lineage>
</organism>
<dbReference type="GO" id="GO:0006308">
    <property type="term" value="P:DNA catabolic process"/>
    <property type="evidence" value="ECO:0007669"/>
    <property type="project" value="InterPro"/>
</dbReference>
<dbReference type="GO" id="GO:0008855">
    <property type="term" value="F:exodeoxyribonuclease VII activity"/>
    <property type="evidence" value="ECO:0007669"/>
    <property type="project" value="UniProtKB-EC"/>
</dbReference>
<keyword evidence="6" id="KW-1185">Reference proteome</keyword>